<keyword evidence="1" id="KW-0812">Transmembrane</keyword>
<feature type="transmembrane region" description="Helical" evidence="1">
    <location>
        <begin position="236"/>
        <end position="256"/>
    </location>
</feature>
<keyword evidence="1" id="KW-0472">Membrane</keyword>
<feature type="transmembrane region" description="Helical" evidence="1">
    <location>
        <begin position="36"/>
        <end position="57"/>
    </location>
</feature>
<dbReference type="RefSeq" id="WP_097771154.1">
    <property type="nucleotide sequence ID" value="NZ_CP065380.1"/>
</dbReference>
<proteinExistence type="predicted"/>
<organism evidence="2 3">
    <name type="scientific">Faecalibacterium prausnitzii</name>
    <dbReference type="NCBI Taxonomy" id="853"/>
    <lineage>
        <taxon>Bacteria</taxon>
        <taxon>Bacillati</taxon>
        <taxon>Bacillota</taxon>
        <taxon>Clostridia</taxon>
        <taxon>Eubacteriales</taxon>
        <taxon>Oscillospiraceae</taxon>
        <taxon>Faecalibacterium</taxon>
    </lineage>
</organism>
<evidence type="ECO:0000313" key="3">
    <source>
        <dbReference type="Proteomes" id="UP000220438"/>
    </source>
</evidence>
<name>A0A2A7BCE9_9FIRM</name>
<gene>
    <name evidence="2" type="ORF">CHR61_09425</name>
</gene>
<dbReference type="Proteomes" id="UP000220438">
    <property type="component" value="Unassembled WGS sequence"/>
</dbReference>
<accession>A0A2A7BCE9</accession>
<feature type="transmembrane region" description="Helical" evidence="1">
    <location>
        <begin position="96"/>
        <end position="118"/>
    </location>
</feature>
<reference evidence="2 3" key="1">
    <citation type="journal article" date="2017" name="Front. Microbiol.">
        <title>New Insights into the Diversity of the Genus Faecalibacterium.</title>
        <authorList>
            <person name="Benevides L."/>
            <person name="Burman S."/>
            <person name="Martin R."/>
            <person name="Robert V."/>
            <person name="Thomas M."/>
            <person name="Miquel S."/>
            <person name="Chain F."/>
            <person name="Sokol H."/>
            <person name="Bermudez-Humaran L.G."/>
            <person name="Morrison M."/>
            <person name="Langella P."/>
            <person name="Azevedo V.A."/>
            <person name="Chatel J.M."/>
            <person name="Soares S."/>
        </authorList>
    </citation>
    <scope>NUCLEOTIDE SEQUENCE [LARGE SCALE GENOMIC DNA]</scope>
    <source>
        <strain evidence="2 3">AHMP21</strain>
    </source>
</reference>
<comment type="caution">
    <text evidence="2">The sequence shown here is derived from an EMBL/GenBank/DDBJ whole genome shotgun (WGS) entry which is preliminary data.</text>
</comment>
<feature type="transmembrane region" description="Helical" evidence="1">
    <location>
        <begin position="195"/>
        <end position="216"/>
    </location>
</feature>
<evidence type="ECO:0000313" key="2">
    <source>
        <dbReference type="EMBL" id="PDX89107.1"/>
    </source>
</evidence>
<dbReference type="AlphaFoldDB" id="A0A2A7BCE9"/>
<feature type="transmembrane region" description="Helical" evidence="1">
    <location>
        <begin position="124"/>
        <end position="147"/>
    </location>
</feature>
<dbReference type="EMBL" id="NOUW01000027">
    <property type="protein sequence ID" value="PDX89107.1"/>
    <property type="molecule type" value="Genomic_DNA"/>
</dbReference>
<keyword evidence="1" id="KW-1133">Transmembrane helix</keyword>
<sequence length="274" mass="29915">MERSCFSEKTLTLSVLTAEFALCVLQTGAPVTARSFLLRGLPMALALVLITALTAGAEQRADSFLGTDLRSRIVCGGLGLWFVWEAMETFRQAQELCWGNFSSMAMLGLLPLLLWAGWKLEPAVLVRCAPILCWAAALAGLLCLLGLNDQFHWEKLMLPTEPLTPTLPLYPEYFALPLFCPAKQVRCAVWLPVKAFILAGSFALCTELVFGAGNALPGIELLRAGRLGSISRFDALVLLVWLAAAMFRFCVLVQVVRQLAGRLWGRAAPAEENA</sequence>
<evidence type="ECO:0000256" key="1">
    <source>
        <dbReference type="SAM" id="Phobius"/>
    </source>
</evidence>
<protein>
    <submittedName>
        <fullName evidence="2">Uncharacterized protein</fullName>
    </submittedName>
</protein>
<feature type="transmembrane region" description="Helical" evidence="1">
    <location>
        <begin position="69"/>
        <end position="84"/>
    </location>
</feature>